<evidence type="ECO:0000256" key="5">
    <source>
        <dbReference type="ARBA" id="ARBA00035633"/>
    </source>
</evidence>
<evidence type="ECO:0000313" key="11">
    <source>
        <dbReference type="EMBL" id="KFZ31542.1"/>
    </source>
</evidence>
<dbReference type="FunFam" id="3.20.10.10:FF:000002">
    <property type="entry name" value="D-alanine aminotransferase"/>
    <property type="match status" value="1"/>
</dbReference>
<organism evidence="11 12">
    <name type="scientific">Pseudidiomarina salinarum</name>
    <dbReference type="NCBI Taxonomy" id="435908"/>
    <lineage>
        <taxon>Bacteria</taxon>
        <taxon>Pseudomonadati</taxon>
        <taxon>Pseudomonadota</taxon>
        <taxon>Gammaproteobacteria</taxon>
        <taxon>Alteromonadales</taxon>
        <taxon>Idiomarinaceae</taxon>
        <taxon>Pseudidiomarina</taxon>
    </lineage>
</organism>
<evidence type="ECO:0000256" key="8">
    <source>
        <dbReference type="ARBA" id="ARBA00054027"/>
    </source>
</evidence>
<reference evidence="11 12" key="1">
    <citation type="submission" date="2014-06" db="EMBL/GenBank/DDBJ databases">
        <title>The draft genome sequence of Idiomarina salinarum ISL-52.</title>
        <authorList>
            <person name="Du J."/>
            <person name="Shao Z."/>
        </authorList>
    </citation>
    <scope>NUCLEOTIDE SEQUENCE [LARGE SCALE GENOMIC DNA]</scope>
    <source>
        <strain evidence="11 12">ISL-52</strain>
    </source>
</reference>
<evidence type="ECO:0000256" key="6">
    <source>
        <dbReference type="ARBA" id="ARBA00035676"/>
    </source>
</evidence>
<dbReference type="Pfam" id="PF01063">
    <property type="entry name" value="Aminotran_4"/>
    <property type="match status" value="1"/>
</dbReference>
<dbReference type="EC" id="4.1.3.38" evidence="6"/>
<dbReference type="InterPro" id="IPR050571">
    <property type="entry name" value="Class-IV_PLP-Dep_Aminotrnsfr"/>
</dbReference>
<dbReference type="InterPro" id="IPR036038">
    <property type="entry name" value="Aminotransferase-like"/>
</dbReference>
<comment type="cofactor">
    <cofactor evidence="1">
        <name>pyridoxal 5'-phosphate</name>
        <dbReference type="ChEBI" id="CHEBI:597326"/>
    </cofactor>
</comment>
<evidence type="ECO:0000256" key="4">
    <source>
        <dbReference type="ARBA" id="ARBA00022909"/>
    </source>
</evidence>
<keyword evidence="12" id="KW-1185">Reference proteome</keyword>
<dbReference type="GO" id="GO:0008652">
    <property type="term" value="P:amino acid biosynthetic process"/>
    <property type="evidence" value="ECO:0007669"/>
    <property type="project" value="UniProtKB-ARBA"/>
</dbReference>
<gene>
    <name evidence="11" type="ORF">IDSA_02200</name>
</gene>
<dbReference type="InterPro" id="IPR001544">
    <property type="entry name" value="Aminotrans_IV"/>
</dbReference>
<evidence type="ECO:0000256" key="1">
    <source>
        <dbReference type="ARBA" id="ARBA00001933"/>
    </source>
</evidence>
<comment type="pathway">
    <text evidence="5">Cofactor biosynthesis; tetrahydrofolate biosynthesis; 4-aminobenzoate from chorismate: step 2/2.</text>
</comment>
<dbReference type="InterPro" id="IPR043132">
    <property type="entry name" value="BCAT-like_C"/>
</dbReference>
<dbReference type="OrthoDB" id="21319at2"/>
<evidence type="ECO:0000256" key="2">
    <source>
        <dbReference type="ARBA" id="ARBA00009320"/>
    </source>
</evidence>
<protein>
    <recommendedName>
        <fullName evidence="9">Aminodeoxychorismate lyase</fullName>
        <ecNumber evidence="6">4.1.3.38</ecNumber>
    </recommendedName>
    <alternativeName>
        <fullName evidence="10">4-amino-4-deoxychorismate lyase</fullName>
    </alternativeName>
</protein>
<dbReference type="GO" id="GO:0046656">
    <property type="term" value="P:folic acid biosynthetic process"/>
    <property type="evidence" value="ECO:0007669"/>
    <property type="project" value="UniProtKB-KW"/>
</dbReference>
<comment type="catalytic activity">
    <reaction evidence="7">
        <text>4-amino-4-deoxychorismate = 4-aminobenzoate + pyruvate + H(+)</text>
        <dbReference type="Rhea" id="RHEA:16201"/>
        <dbReference type="ChEBI" id="CHEBI:15361"/>
        <dbReference type="ChEBI" id="CHEBI:15378"/>
        <dbReference type="ChEBI" id="CHEBI:17836"/>
        <dbReference type="ChEBI" id="CHEBI:58406"/>
        <dbReference type="EC" id="4.1.3.38"/>
    </reaction>
</comment>
<dbReference type="SUPFAM" id="SSF56752">
    <property type="entry name" value="D-aminoacid aminotransferase-like PLP-dependent enzymes"/>
    <property type="match status" value="1"/>
</dbReference>
<evidence type="ECO:0000313" key="12">
    <source>
        <dbReference type="Proteomes" id="UP000054363"/>
    </source>
</evidence>
<dbReference type="PANTHER" id="PTHR42743">
    <property type="entry name" value="AMINO-ACID AMINOTRANSFERASE"/>
    <property type="match status" value="1"/>
</dbReference>
<comment type="similarity">
    <text evidence="2">Belongs to the class-IV pyridoxal-phosphate-dependent aminotransferase family.</text>
</comment>
<comment type="function">
    <text evidence="8">Involved in the biosynthesis of p-aminobenzoate (PABA), a precursor of tetrahydrofolate. Converts 4-amino-4-deoxychorismate into 4-aminobenzoate (PABA) and pyruvate.</text>
</comment>
<evidence type="ECO:0000256" key="3">
    <source>
        <dbReference type="ARBA" id="ARBA00022898"/>
    </source>
</evidence>
<dbReference type="Gene3D" id="3.20.10.10">
    <property type="entry name" value="D-amino Acid Aminotransferase, subunit A, domain 2"/>
    <property type="match status" value="1"/>
</dbReference>
<proteinExistence type="inferred from homology"/>
<dbReference type="GO" id="GO:0008696">
    <property type="term" value="F:4-amino-4-deoxychorismate lyase activity"/>
    <property type="evidence" value="ECO:0007669"/>
    <property type="project" value="UniProtKB-EC"/>
</dbReference>
<dbReference type="STRING" id="435908.IDSA_02200"/>
<name>A0A094IWP9_9GAMM</name>
<dbReference type="Proteomes" id="UP000054363">
    <property type="component" value="Unassembled WGS sequence"/>
</dbReference>
<evidence type="ECO:0000256" key="9">
    <source>
        <dbReference type="ARBA" id="ARBA00069174"/>
    </source>
</evidence>
<dbReference type="GO" id="GO:0005829">
    <property type="term" value="C:cytosol"/>
    <property type="evidence" value="ECO:0007669"/>
    <property type="project" value="TreeGrafter"/>
</dbReference>
<dbReference type="RefSeq" id="WP_034773872.1">
    <property type="nucleotide sequence ID" value="NZ_JPER01000001.1"/>
</dbReference>
<dbReference type="InterPro" id="IPR043131">
    <property type="entry name" value="BCAT-like_N"/>
</dbReference>
<dbReference type="CDD" id="cd01558">
    <property type="entry name" value="D-AAT_like"/>
    <property type="match status" value="1"/>
</dbReference>
<dbReference type="EMBL" id="JPER01000001">
    <property type="protein sequence ID" value="KFZ31542.1"/>
    <property type="molecule type" value="Genomic_DNA"/>
</dbReference>
<keyword evidence="3" id="KW-0663">Pyridoxal phosphate</keyword>
<evidence type="ECO:0000256" key="7">
    <source>
        <dbReference type="ARBA" id="ARBA00049529"/>
    </source>
</evidence>
<evidence type="ECO:0000256" key="10">
    <source>
        <dbReference type="ARBA" id="ARBA00080135"/>
    </source>
</evidence>
<dbReference type="PANTHER" id="PTHR42743:SF10">
    <property type="entry name" value="D-ALANINE AMINOTRANSFERASE"/>
    <property type="match status" value="1"/>
</dbReference>
<dbReference type="eggNOG" id="COG0115">
    <property type="taxonomic scope" value="Bacteria"/>
</dbReference>
<keyword evidence="4" id="KW-0289">Folate biosynthesis</keyword>
<dbReference type="Gene3D" id="3.30.470.10">
    <property type="match status" value="1"/>
</dbReference>
<dbReference type="AlphaFoldDB" id="A0A094IWP9"/>
<accession>A0A094IWP9</accession>
<comment type="caution">
    <text evidence="11">The sequence shown here is derived from an EMBL/GenBank/DDBJ whole genome shotgun (WGS) entry which is preliminary data.</text>
</comment>
<sequence>MSSTVYLNGDWIAAEHAKVSVFDRGFLFADGIYEVVPVYSGKPFLLERHLARLYRSLREIGISVADDAFWHELVHDLIKRNNYGDANGLIYMQVTRGAEASRTHLPGPDLKPTVFATINPLALHWDQPAPVRITLLEDIRWLRCDIKSISLLGNILLKQQAAAVGVIEPILHRDGLITEGPASNFFAVRNGALYTAPKNHLILPGISRDWVIELAAEAGIPVHEEPFKVADLPQLDELFLTSSSREVQPVGQIDDIIIGDGQCGPVTAALIEAFHASKRRHLGRVS</sequence>